<dbReference type="EMBL" id="CP034539">
    <property type="protein sequence ID" value="AZQ40238.1"/>
    <property type="molecule type" value="Genomic_DNA"/>
</dbReference>
<dbReference type="AlphaFoldDB" id="A0A3S9MM33"/>
<evidence type="ECO:0000313" key="2">
    <source>
        <dbReference type="EMBL" id="AZQ40238.1"/>
    </source>
</evidence>
<dbReference type="Proteomes" id="UP000280298">
    <property type="component" value="Chromosome"/>
</dbReference>
<feature type="compositionally biased region" description="Basic and acidic residues" evidence="1">
    <location>
        <begin position="78"/>
        <end position="89"/>
    </location>
</feature>
<feature type="region of interest" description="Disordered" evidence="1">
    <location>
        <begin position="131"/>
        <end position="152"/>
    </location>
</feature>
<evidence type="ECO:0000256" key="1">
    <source>
        <dbReference type="SAM" id="MobiDB-lite"/>
    </source>
</evidence>
<organism evidence="2 3">
    <name type="scientific">Streptomyces cyaneochromogenes</name>
    <dbReference type="NCBI Taxonomy" id="2496836"/>
    <lineage>
        <taxon>Bacteria</taxon>
        <taxon>Bacillati</taxon>
        <taxon>Actinomycetota</taxon>
        <taxon>Actinomycetes</taxon>
        <taxon>Kitasatosporales</taxon>
        <taxon>Streptomycetaceae</taxon>
        <taxon>Streptomyces</taxon>
    </lineage>
</organism>
<reference evidence="2 3" key="1">
    <citation type="journal article" date="2019" name="Int. J. Syst. Evol. Microbiol.">
        <title>Streptomyces cyaneochromogenes sp. nov., a blue pigment-producing actinomycete from manganese-contaminated soil.</title>
        <authorList>
            <person name="Tang X."/>
            <person name="Zhao J."/>
            <person name="Li K."/>
            <person name="Chen Z."/>
            <person name="Sun Y."/>
            <person name="Gao J."/>
        </authorList>
    </citation>
    <scope>NUCLEOTIDE SEQUENCE [LARGE SCALE GENOMIC DNA]</scope>
    <source>
        <strain evidence="2 3">MK-45</strain>
    </source>
</reference>
<evidence type="ECO:0000313" key="3">
    <source>
        <dbReference type="Proteomes" id="UP000280298"/>
    </source>
</evidence>
<dbReference type="OrthoDB" id="4248465at2"/>
<proteinExistence type="predicted"/>
<protein>
    <submittedName>
        <fullName evidence="2">Uncharacterized protein</fullName>
    </submittedName>
</protein>
<gene>
    <name evidence="2" type="ORF">EJ357_03945</name>
</gene>
<keyword evidence="3" id="KW-1185">Reference proteome</keyword>
<name>A0A3S9MM33_9ACTN</name>
<accession>A0A3S9MM33</accession>
<dbReference type="KEGG" id="scya:EJ357_03945"/>
<sequence>MVTARTAWRMVRTPSDVGPLPRVLALAVLLFGVLVTHAVHVESVSGHLVTSAAAPAAFSDDDVRGVAAEFGPLSAAAADDHQGGHEASHPGEQCASGQPQQGSGVVPPCFAASVRESTGSDDAAAVRVSAADGPMDRASSGALRAASVVQQV</sequence>
<feature type="region of interest" description="Disordered" evidence="1">
    <location>
        <begin position="74"/>
        <end position="108"/>
    </location>
</feature>